<dbReference type="AlphaFoldDB" id="A0A1H9WJC9"/>
<dbReference type="InterPro" id="IPR037171">
    <property type="entry name" value="NagB/RpiA_transferase-like"/>
</dbReference>
<dbReference type="STRING" id="1601833.SAMN05518684_11772"/>
<evidence type="ECO:0000259" key="4">
    <source>
        <dbReference type="PROSITE" id="PS51000"/>
    </source>
</evidence>
<dbReference type="InterPro" id="IPR001034">
    <property type="entry name" value="DeoR_HTH"/>
</dbReference>
<evidence type="ECO:0000313" key="6">
    <source>
        <dbReference type="Proteomes" id="UP000198571"/>
    </source>
</evidence>
<evidence type="ECO:0000256" key="2">
    <source>
        <dbReference type="ARBA" id="ARBA00023125"/>
    </source>
</evidence>
<dbReference type="SMART" id="SM01134">
    <property type="entry name" value="DeoRC"/>
    <property type="match status" value="1"/>
</dbReference>
<dbReference type="InterPro" id="IPR018356">
    <property type="entry name" value="Tscrpt_reg_HTH_DeoR_CS"/>
</dbReference>
<dbReference type="Pfam" id="PF00455">
    <property type="entry name" value="DeoRC"/>
    <property type="match status" value="1"/>
</dbReference>
<evidence type="ECO:0000313" key="5">
    <source>
        <dbReference type="EMBL" id="SES33985.1"/>
    </source>
</evidence>
<organism evidence="5 6">
    <name type="scientific">Salipaludibacillus aurantiacus</name>
    <dbReference type="NCBI Taxonomy" id="1601833"/>
    <lineage>
        <taxon>Bacteria</taxon>
        <taxon>Bacillati</taxon>
        <taxon>Bacillota</taxon>
        <taxon>Bacilli</taxon>
        <taxon>Bacillales</taxon>
        <taxon>Bacillaceae</taxon>
    </lineage>
</organism>
<dbReference type="SUPFAM" id="SSF46785">
    <property type="entry name" value="Winged helix' DNA-binding domain"/>
    <property type="match status" value="1"/>
</dbReference>
<name>A0A1H9WJC9_9BACI</name>
<dbReference type="PRINTS" id="PR00037">
    <property type="entry name" value="HTHLACR"/>
</dbReference>
<protein>
    <submittedName>
        <fullName evidence="5">DeoR family transcriptional regulator, fructose operon transcriptional repressor</fullName>
    </submittedName>
</protein>
<evidence type="ECO:0000256" key="3">
    <source>
        <dbReference type="ARBA" id="ARBA00023163"/>
    </source>
</evidence>
<dbReference type="GO" id="GO:0003677">
    <property type="term" value="F:DNA binding"/>
    <property type="evidence" value="ECO:0007669"/>
    <property type="project" value="UniProtKB-KW"/>
</dbReference>
<keyword evidence="1" id="KW-0805">Transcription regulation</keyword>
<dbReference type="InterPro" id="IPR050313">
    <property type="entry name" value="Carb_Metab_HTH_regulators"/>
</dbReference>
<dbReference type="PROSITE" id="PS51000">
    <property type="entry name" value="HTH_DEOR_2"/>
    <property type="match status" value="1"/>
</dbReference>
<sequence length="258" mass="28477">MLTFERHEKILNLLEKQKVAKLAELVEATGASESTIRRDLTILENGQKLKRIHGGASLIKRKVEEPSMAEKQTQFTNEKKQMGKTAAGLIQNGDCVYIDAGTSTQAMIPYIKAKDVVIVTNGLNIIEESLKQNFRTYVVGGYVKSGTRAFIGKGAVQAISEYRFDKAFIGTNGIDLDFGYSTPDPEEAQIKNLAIKQSNLAYVLADSSKFGDVTFAKFAGLEEARLITTEGDDEDFFKKLEQAAKVEVVKTNDLHSDN</sequence>
<keyword evidence="2" id="KW-0238">DNA-binding</keyword>
<dbReference type="PANTHER" id="PTHR30363">
    <property type="entry name" value="HTH-TYPE TRANSCRIPTIONAL REGULATOR SRLR-RELATED"/>
    <property type="match status" value="1"/>
</dbReference>
<accession>A0A1H9WJC9</accession>
<dbReference type="Proteomes" id="UP000198571">
    <property type="component" value="Unassembled WGS sequence"/>
</dbReference>
<dbReference type="SMART" id="SM00420">
    <property type="entry name" value="HTH_DEOR"/>
    <property type="match status" value="1"/>
</dbReference>
<dbReference type="SUPFAM" id="SSF100950">
    <property type="entry name" value="NagB/RpiA/CoA transferase-like"/>
    <property type="match status" value="1"/>
</dbReference>
<reference evidence="6" key="1">
    <citation type="submission" date="2016-10" db="EMBL/GenBank/DDBJ databases">
        <authorList>
            <person name="Varghese N."/>
            <person name="Submissions S."/>
        </authorList>
    </citation>
    <scope>NUCLEOTIDE SEQUENCE [LARGE SCALE GENOMIC DNA]</scope>
    <source>
        <strain evidence="6">S9</strain>
    </source>
</reference>
<feature type="domain" description="HTH deoR-type" evidence="4">
    <location>
        <begin position="3"/>
        <end position="58"/>
    </location>
</feature>
<dbReference type="InterPro" id="IPR036390">
    <property type="entry name" value="WH_DNA-bd_sf"/>
</dbReference>
<dbReference type="GO" id="GO:0003700">
    <property type="term" value="F:DNA-binding transcription factor activity"/>
    <property type="evidence" value="ECO:0007669"/>
    <property type="project" value="InterPro"/>
</dbReference>
<dbReference type="OrthoDB" id="9797223at2"/>
<dbReference type="PROSITE" id="PS00894">
    <property type="entry name" value="HTH_DEOR_1"/>
    <property type="match status" value="1"/>
</dbReference>
<keyword evidence="3" id="KW-0804">Transcription</keyword>
<proteinExistence type="predicted"/>
<dbReference type="RefSeq" id="WP_093054806.1">
    <property type="nucleotide sequence ID" value="NZ_FOGT01000017.1"/>
</dbReference>
<dbReference type="EMBL" id="FOGT01000017">
    <property type="protein sequence ID" value="SES33985.1"/>
    <property type="molecule type" value="Genomic_DNA"/>
</dbReference>
<dbReference type="InterPro" id="IPR014036">
    <property type="entry name" value="DeoR-like_C"/>
</dbReference>
<dbReference type="Pfam" id="PF08220">
    <property type="entry name" value="HTH_DeoR"/>
    <property type="match status" value="1"/>
</dbReference>
<evidence type="ECO:0000256" key="1">
    <source>
        <dbReference type="ARBA" id="ARBA00023015"/>
    </source>
</evidence>
<dbReference type="Gene3D" id="3.40.50.1360">
    <property type="match status" value="1"/>
</dbReference>
<keyword evidence="6" id="KW-1185">Reference proteome</keyword>
<dbReference type="PANTHER" id="PTHR30363:SF56">
    <property type="entry name" value="TRANSCRIPTIONAL REGULATOR, DEOR FAMILY"/>
    <property type="match status" value="1"/>
</dbReference>
<gene>
    <name evidence="5" type="ORF">SAMN05518684_11772</name>
</gene>